<feature type="compositionally biased region" description="Basic and acidic residues" evidence="9">
    <location>
        <begin position="963"/>
        <end position="974"/>
    </location>
</feature>
<feature type="compositionally biased region" description="Pro residues" evidence="9">
    <location>
        <begin position="1830"/>
        <end position="1842"/>
    </location>
</feature>
<feature type="compositionally biased region" description="Basic and acidic residues" evidence="9">
    <location>
        <begin position="986"/>
        <end position="1029"/>
    </location>
</feature>
<dbReference type="GO" id="GO:0035459">
    <property type="term" value="P:vesicle cargo loading"/>
    <property type="evidence" value="ECO:0007669"/>
    <property type="project" value="TreeGrafter"/>
</dbReference>
<keyword evidence="3" id="KW-0732">Signal</keyword>
<feature type="compositionally biased region" description="Pro residues" evidence="9">
    <location>
        <begin position="1939"/>
        <end position="1949"/>
    </location>
</feature>
<feature type="compositionally biased region" description="Polar residues" evidence="9">
    <location>
        <begin position="839"/>
        <end position="859"/>
    </location>
</feature>
<feature type="coiled-coil region" evidence="8">
    <location>
        <begin position="1261"/>
        <end position="1483"/>
    </location>
</feature>
<name>A0AAV3A7X4_PYXAD</name>
<feature type="compositionally biased region" description="Basic and acidic residues" evidence="9">
    <location>
        <begin position="715"/>
        <end position="741"/>
    </location>
</feature>
<dbReference type="GO" id="GO:0006888">
    <property type="term" value="P:endoplasmic reticulum to Golgi vesicle-mediated transport"/>
    <property type="evidence" value="ECO:0007669"/>
    <property type="project" value="TreeGrafter"/>
</dbReference>
<feature type="compositionally biased region" description="Basic and acidic residues" evidence="9">
    <location>
        <begin position="655"/>
        <end position="672"/>
    </location>
</feature>
<feature type="region of interest" description="Disordered" evidence="9">
    <location>
        <begin position="569"/>
        <end position="1029"/>
    </location>
</feature>
<dbReference type="PANTHER" id="PTHR23158">
    <property type="entry name" value="MELANOMA INHIBITORY ACTIVITY-RELATED"/>
    <property type="match status" value="1"/>
</dbReference>
<dbReference type="InterPro" id="IPR036028">
    <property type="entry name" value="SH3-like_dom_sf"/>
</dbReference>
<dbReference type="GO" id="GO:0070971">
    <property type="term" value="C:endoplasmic reticulum exit site"/>
    <property type="evidence" value="ECO:0007669"/>
    <property type="project" value="TreeGrafter"/>
</dbReference>
<dbReference type="SUPFAM" id="SSF50044">
    <property type="entry name" value="SH3-domain"/>
    <property type="match status" value="1"/>
</dbReference>
<dbReference type="Pfam" id="PF07653">
    <property type="entry name" value="SH3_2"/>
    <property type="match status" value="1"/>
</dbReference>
<reference evidence="11" key="1">
    <citation type="thesis" date="2020" institute="ProQuest LLC" country="789 East Eisenhower Parkway, Ann Arbor, MI, USA">
        <title>Comparative Genomics and Chromosome Evolution.</title>
        <authorList>
            <person name="Mudd A.B."/>
        </authorList>
    </citation>
    <scope>NUCLEOTIDE SEQUENCE</scope>
    <source>
        <strain evidence="11">1538</strain>
        <tissue evidence="11">Blood</tissue>
    </source>
</reference>
<sequence>MCRGKAIADFTGPDCRFANFKKDEMIYVYHKLTGRSDRLWAGSVGVTFGYFPKELVEINQVYTTDELELPADDTDFVCFEDGADKFDSYEVDELLAKAKCSIDLKIPPKTLSSESPSAEQSASESGTKSEELSLKSSEPSGESPQSENKEPIKETPPSSVQEAGEEPSPSETKEPPEKSLSPDSKNLESQVNSGDQLSSELSSSQDKPSASESGSAPEELHLSSETLTAPSQSEVDSPPVAVSEPGEVFTSESDILAEEPPGSDSGVKQEISDSYDSGIKEKQPLDPESEKPLGEVPGLESQEQIVPSESPEKQNEGDQGKDENKVSDDTNDAHTNTVNSQSKESQVESVAHSATEENAKSQSQVPDSEQAKNVSISQGEEKTIYESKNIESFTLIENDRILNLKTDTGSTGDAVVTEDEETRRVTLDAEYQDEDLEFYEPKDEEEEDREPAETPLLSYENIEMDLSDQTAFENDSASTISSETKTSPSEEEVKVPVGMGHATPVKQDKSILTSLGDTFFAIVSGGERTQDVTDLDGTDSEEQEDDEYEPNEELEDENLYLLGMEKSDMPENKQLEPPFDDHIVVQAEEGLQESLSADTKADKAVEIEQMINASAESLPESSLNMSSADETPFPKSSTTAGSVGIDVQDQPSVKEISEPEAKDSEFGEKTEEIQTPPNDAPTESSEGKETEIKIGGENEVNIDHSNIPEDLQENTDNKLEDGSEPLKQEDFTNEELPKLSEEPILVNPNSEQEKIQDVIQDKSSSLTSEIPEDVKSISDPVTAEHVEGEHLKMQSSDPKDGETTPPEARDNEANVEDKKPVDEQTLESLPTVEDVLVQKGSTVDSSLETNESNKGTEQLESIDHEKKQESIDGNQDLQEKLSSDVESPPVSVDEEEKDGENLDGFLEDENAASARQAREVLGNADQEANADPKVSTESTFGEELISGLESEDTITQVQNDSVTETKEEKEIGKDDIEESVVVAGDITEKNNDSDFSDTDTKTEIQEEEAKTETLEVEDKATTDKEDLQKDISDQSDAKIADIEGSDPLTEEVVEDPLFLKTDTVEEESYIENIKALSIIREFLDEERVAQFTKYLGPDNVMRLEAMFQDMDSELKMARRDHVRLDYIDKALDQILEASESNILDFVESVLDSREPNHEEMVTDKELVDEETVLLDDVQEISYRLRNKHSTLSDSSVLVKEEEEEEKQIFDKEDNEKYLMSALPEDMQPGSDFYGVQWEAVVITVFVGLISILIFFWRTFSEKQLAEKIAALMKEKSEALEKISELETKIKEAKESESTTQEKSTHLQEEAASLKATVKELKNSNKQLDAKMRNLSQELLSQKSQNKRKQEMIYEGQKSIEQLKQQYEQHSAELSELQIALNEAKMKEQKVRFDLRSVQEENVSLKERKEQLLKEAEGWSERQRELEEQIQLQQKSNKDIEEALAYKENEIELLKEAEGWSERQRELEEQIQLQQKSNKDIEEALAYKENEIEIKTTLSIIEEEKTLYQRKLNDEVSARHELEEQMKQLQHNSSSLQADKTRLDNECKTLRQKVEILTELYQQKEMALQKKLTQEEYERQEKEQKLSAADEKAILAIDEVKIYKQRIQEMEEELQKTERSFKNQIAGHEKKAHENWLIARTAERTLAEEKRECANLRQKLIEVNQRIVALQRPSIVKPTPGRPEHHQPPPRRGALSRDGSFGPSPVSGGAPSPPIMMDASVRSASANLSRSEDLKGNTGGIDGPSGTRRPPHDMSGRTSAPVDLGHSALLNSGPRTSSPSVEGLVMPVAKGPPSFPGTPVMNSPAGAPMMSQPPGRSVGPTPPRGHFASRPLPPPQIHGPPLIPRDFPPRPLLPPGGIPHPDPRGLIRGPLPPREFPPGPVPMHGPRDFPMPPPGVRDFPPGLPPPGPRDFPPGPPLPGSRDFPPGPPPPGARDFFPGPRDFPPGLPPPGAQEFPPGMRDFPPGPRPPGARDFPPGLPPPGARDFPPVLPPPGSREFVPGLPPLGARNFLPGPPPGSREFLPGPPPPGARDFPPGPPPSGPRDFIPGPHPGVPSGPSLPERPVPPPHNATSQTDHEQAQNKP</sequence>
<feature type="compositionally biased region" description="Low complexity" evidence="9">
    <location>
        <begin position="134"/>
        <end position="146"/>
    </location>
</feature>
<dbReference type="GO" id="GO:0009306">
    <property type="term" value="P:protein secretion"/>
    <property type="evidence" value="ECO:0007669"/>
    <property type="project" value="TreeGrafter"/>
</dbReference>
<keyword evidence="4" id="KW-0256">Endoplasmic reticulum</keyword>
<keyword evidence="5 8" id="KW-0175">Coiled coil</keyword>
<evidence type="ECO:0000256" key="4">
    <source>
        <dbReference type="ARBA" id="ARBA00022824"/>
    </source>
</evidence>
<keyword evidence="6" id="KW-0325">Glycoprotein</keyword>
<evidence type="ECO:0000256" key="2">
    <source>
        <dbReference type="ARBA" id="ARBA00022443"/>
    </source>
</evidence>
<feature type="compositionally biased region" description="Basic and acidic residues" evidence="9">
    <location>
        <begin position="861"/>
        <end position="870"/>
    </location>
</feature>
<feature type="compositionally biased region" description="Pro residues" evidence="9">
    <location>
        <begin position="2010"/>
        <end position="2039"/>
    </location>
</feature>
<evidence type="ECO:0000313" key="12">
    <source>
        <dbReference type="Proteomes" id="UP001181693"/>
    </source>
</evidence>
<feature type="compositionally biased region" description="Low complexity" evidence="9">
    <location>
        <begin position="1698"/>
        <end position="1709"/>
    </location>
</feature>
<feature type="compositionally biased region" description="Acidic residues" evidence="9">
    <location>
        <begin position="533"/>
        <end position="555"/>
    </location>
</feature>
<dbReference type="InterPro" id="IPR001452">
    <property type="entry name" value="SH3_domain"/>
</dbReference>
<feature type="compositionally biased region" description="Basic and acidic residues" evidence="9">
    <location>
        <begin position="278"/>
        <end position="293"/>
    </location>
</feature>
<feature type="compositionally biased region" description="Polar residues" evidence="9">
    <location>
        <begin position="1768"/>
        <end position="1779"/>
    </location>
</feature>
<dbReference type="Gene3D" id="2.30.30.40">
    <property type="entry name" value="SH3 Domains"/>
    <property type="match status" value="1"/>
</dbReference>
<feature type="compositionally biased region" description="Low complexity" evidence="9">
    <location>
        <begin position="193"/>
        <end position="217"/>
    </location>
</feature>
<feature type="region of interest" description="Disordered" evidence="9">
    <location>
        <begin position="1671"/>
        <end position="2081"/>
    </location>
</feature>
<feature type="compositionally biased region" description="Polar residues" evidence="9">
    <location>
        <begin position="953"/>
        <end position="962"/>
    </location>
</feature>
<feature type="region of interest" description="Disordered" evidence="9">
    <location>
        <begin position="432"/>
        <end position="457"/>
    </location>
</feature>
<dbReference type="PANTHER" id="PTHR23158:SF54">
    <property type="entry name" value="TRANSPORT AND GOLGI ORGANIZATION PROTEIN 1 HOMOLOG"/>
    <property type="match status" value="1"/>
</dbReference>
<dbReference type="Proteomes" id="UP001181693">
    <property type="component" value="Unassembled WGS sequence"/>
</dbReference>
<evidence type="ECO:0000256" key="7">
    <source>
        <dbReference type="PROSITE-ProRule" id="PRU00192"/>
    </source>
</evidence>
<dbReference type="InterPro" id="IPR051500">
    <property type="entry name" value="cTAGE_MIA/OTOR"/>
</dbReference>
<keyword evidence="2 7" id="KW-0728">SH3 domain</keyword>
<comment type="caution">
    <text evidence="11">The sequence shown here is derived from an EMBL/GenBank/DDBJ whole genome shotgun (WGS) entry which is preliminary data.</text>
</comment>
<feature type="compositionally biased region" description="Polar residues" evidence="9">
    <location>
        <begin position="360"/>
        <end position="378"/>
    </location>
</feature>
<feature type="compositionally biased region" description="Polar residues" evidence="9">
    <location>
        <begin position="611"/>
        <end position="641"/>
    </location>
</feature>
<feature type="coiled-coil region" evidence="8">
    <location>
        <begin position="1511"/>
        <end position="1665"/>
    </location>
</feature>
<dbReference type="GO" id="GO:0005789">
    <property type="term" value="C:endoplasmic reticulum membrane"/>
    <property type="evidence" value="ECO:0007669"/>
    <property type="project" value="UniProtKB-SubCell"/>
</dbReference>
<dbReference type="PROSITE" id="PS50002">
    <property type="entry name" value="SH3"/>
    <property type="match status" value="1"/>
</dbReference>
<feature type="compositionally biased region" description="Low complexity" evidence="9">
    <location>
        <begin position="478"/>
        <end position="487"/>
    </location>
</feature>
<evidence type="ECO:0000256" key="9">
    <source>
        <dbReference type="SAM" id="MobiDB-lite"/>
    </source>
</evidence>
<comment type="subcellular location">
    <subcellularLocation>
        <location evidence="1">Endoplasmic reticulum membrane</location>
        <topology evidence="1">Single-pass membrane protein</topology>
    </subcellularLocation>
</comment>
<feature type="compositionally biased region" description="Polar residues" evidence="9">
    <location>
        <begin position="223"/>
        <end position="235"/>
    </location>
</feature>
<gene>
    <name evidence="11" type="ORF">GDO54_011447</name>
</gene>
<feature type="compositionally biased region" description="Basic and acidic residues" evidence="9">
    <location>
        <begin position="685"/>
        <end position="696"/>
    </location>
</feature>
<evidence type="ECO:0000256" key="8">
    <source>
        <dbReference type="SAM" id="Coils"/>
    </source>
</evidence>
<feature type="compositionally biased region" description="Basic and acidic residues" evidence="9">
    <location>
        <begin position="772"/>
        <end position="822"/>
    </location>
</feature>
<feature type="compositionally biased region" description="Basic and acidic residues" evidence="9">
    <location>
        <begin position="310"/>
        <end position="332"/>
    </location>
</feature>
<dbReference type="EMBL" id="DYDO01000004">
    <property type="protein sequence ID" value="DBA27284.1"/>
    <property type="molecule type" value="Genomic_DNA"/>
</dbReference>
<dbReference type="SMART" id="SM00326">
    <property type="entry name" value="SH3"/>
    <property type="match status" value="1"/>
</dbReference>
<evidence type="ECO:0000256" key="6">
    <source>
        <dbReference type="ARBA" id="ARBA00023180"/>
    </source>
</evidence>
<evidence type="ECO:0000259" key="10">
    <source>
        <dbReference type="PROSITE" id="PS50002"/>
    </source>
</evidence>
<feature type="compositionally biased region" description="Polar residues" evidence="9">
    <location>
        <begin position="183"/>
        <end position="192"/>
    </location>
</feature>
<feature type="region of interest" description="Disordered" evidence="9">
    <location>
        <begin position="472"/>
        <end position="501"/>
    </location>
</feature>
<feature type="compositionally biased region" description="Acidic residues" evidence="9">
    <location>
        <begin position="432"/>
        <end position="450"/>
    </location>
</feature>
<organism evidence="11 12">
    <name type="scientific">Pyxicephalus adspersus</name>
    <name type="common">African bullfrog</name>
    <dbReference type="NCBI Taxonomy" id="30357"/>
    <lineage>
        <taxon>Eukaryota</taxon>
        <taxon>Metazoa</taxon>
        <taxon>Chordata</taxon>
        <taxon>Craniata</taxon>
        <taxon>Vertebrata</taxon>
        <taxon>Euteleostomi</taxon>
        <taxon>Amphibia</taxon>
        <taxon>Batrachia</taxon>
        <taxon>Anura</taxon>
        <taxon>Neobatrachia</taxon>
        <taxon>Ranoidea</taxon>
        <taxon>Pyxicephalidae</taxon>
        <taxon>Pyxicephalinae</taxon>
        <taxon>Pyxicephalus</taxon>
    </lineage>
</organism>
<feature type="compositionally biased region" description="Pro residues" evidence="9">
    <location>
        <begin position="1974"/>
        <end position="1992"/>
    </location>
</feature>
<feature type="compositionally biased region" description="Polar residues" evidence="9">
    <location>
        <begin position="333"/>
        <end position="348"/>
    </location>
</feature>
<evidence type="ECO:0000256" key="5">
    <source>
        <dbReference type="ARBA" id="ARBA00023054"/>
    </source>
</evidence>
<evidence type="ECO:0000313" key="11">
    <source>
        <dbReference type="EMBL" id="DBA27284.1"/>
    </source>
</evidence>
<evidence type="ECO:0000256" key="1">
    <source>
        <dbReference type="ARBA" id="ARBA00004389"/>
    </source>
</evidence>
<feature type="compositionally biased region" description="Basic and acidic residues" evidence="9">
    <location>
        <begin position="2072"/>
        <end position="2081"/>
    </location>
</feature>
<feature type="region of interest" description="Disordered" evidence="9">
    <location>
        <begin position="525"/>
        <end position="555"/>
    </location>
</feature>
<feature type="compositionally biased region" description="Pro residues" evidence="9">
    <location>
        <begin position="1848"/>
        <end position="1859"/>
    </location>
</feature>
<keyword evidence="12" id="KW-1185">Reference proteome</keyword>
<accession>A0AAV3A7X4</accession>
<feature type="compositionally biased region" description="Pro residues" evidence="9">
    <location>
        <begin position="1869"/>
        <end position="1930"/>
    </location>
</feature>
<feature type="compositionally biased region" description="Basic and acidic residues" evidence="9">
    <location>
        <begin position="569"/>
        <end position="583"/>
    </location>
</feature>
<evidence type="ECO:0000256" key="3">
    <source>
        <dbReference type="ARBA" id="ARBA00022729"/>
    </source>
</evidence>
<feature type="compositionally biased region" description="Polar residues" evidence="9">
    <location>
        <begin position="673"/>
        <end position="684"/>
    </location>
</feature>
<feature type="compositionally biased region" description="Basic and acidic residues" evidence="9">
    <location>
        <begin position="751"/>
        <end position="760"/>
    </location>
</feature>
<feature type="compositionally biased region" description="Low complexity" evidence="9">
    <location>
        <begin position="112"/>
        <end position="126"/>
    </location>
</feature>
<proteinExistence type="predicted"/>
<protein>
    <recommendedName>
        <fullName evidence="10">SH3 domain-containing protein</fullName>
    </recommendedName>
</protein>
<feature type="domain" description="SH3" evidence="10">
    <location>
        <begin position="1"/>
        <end position="61"/>
    </location>
</feature>
<feature type="region of interest" description="Disordered" evidence="9">
    <location>
        <begin position="107"/>
        <end position="384"/>
    </location>
</feature>